<evidence type="ECO:0000256" key="4">
    <source>
        <dbReference type="ARBA" id="ARBA00013035"/>
    </source>
</evidence>
<name>A0A7T5R3B5_9BACT</name>
<organism evidence="19 20">
    <name type="scientific">Micavibrio aeruginosavorus</name>
    <dbReference type="NCBI Taxonomy" id="349221"/>
    <lineage>
        <taxon>Bacteria</taxon>
        <taxon>Pseudomonadati</taxon>
        <taxon>Bdellovibrionota</taxon>
        <taxon>Bdellovibrionia</taxon>
        <taxon>Bdellovibrionales</taxon>
        <taxon>Pseudobdellovibrionaceae</taxon>
        <taxon>Micavibrio</taxon>
    </lineage>
</organism>
<dbReference type="Gene3D" id="2.40.10.120">
    <property type="match status" value="1"/>
</dbReference>
<dbReference type="Gene3D" id="2.30.42.10">
    <property type="match status" value="2"/>
</dbReference>
<dbReference type="PANTHER" id="PTHR22939">
    <property type="entry name" value="SERINE PROTEASE FAMILY S1C HTRA-RELATED"/>
    <property type="match status" value="1"/>
</dbReference>
<dbReference type="EC" id="3.4.21.107" evidence="4"/>
<evidence type="ECO:0000256" key="7">
    <source>
        <dbReference type="ARBA" id="ARBA00022729"/>
    </source>
</evidence>
<dbReference type="PRINTS" id="PR00834">
    <property type="entry name" value="PROTEASES2C"/>
</dbReference>
<sequence length="499" mass="52804">MNMRRQFATAFMVMSLTGAFFLSPAAQAQFGAPAQSTPASFADLSEELLPSVVNISSTHKAIGPEDFPDMPHFPPGSPFEDFFEEFMEQRGEGGMPATPPASLGSGFILDADQGLIVTNNHVVKDADEVRVTLHDDTSLPAEIIARDDKIDLALLKVKTDKKLTAVKFGDSEKLRVGDWILAIGNPFGLGGTVTAGIVSAQQRDINAGPYDDFIQTDASINRGNSGGPMFNLDGEVIGINTAIFSPSGGSVGIGFAIPSALAKPVIDQLIKYGRTRRGWLGVRIQAVTDDIAESFGLKETQGALIASVTHTGPAEVAGIKPGDIVVKFNGKPIKEMRELPRLVAETDIDSEATIEFWRDGQMKTAKIKVGELEKAEDEGLIASSDAEEGTESPGGESTAIESVGLSLGGISAQDREAYNITDDVQGVMVTETVPGSEAAEKGLSVGDVVVEINQQPVSSPAAAKEIIAKAAQAGRNSVLLLVNREGDVRFVALRLKKEP</sequence>
<dbReference type="FunFam" id="2.40.10.10:FF:000001">
    <property type="entry name" value="Periplasmic serine protease DegS"/>
    <property type="match status" value="1"/>
</dbReference>
<dbReference type="Pfam" id="PF13365">
    <property type="entry name" value="Trypsin_2"/>
    <property type="match status" value="1"/>
</dbReference>
<dbReference type="GO" id="GO:0042597">
    <property type="term" value="C:periplasmic space"/>
    <property type="evidence" value="ECO:0007669"/>
    <property type="project" value="UniProtKB-SubCell"/>
</dbReference>
<evidence type="ECO:0000313" key="19">
    <source>
        <dbReference type="EMBL" id="QQG36734.1"/>
    </source>
</evidence>
<dbReference type="Proteomes" id="UP000595362">
    <property type="component" value="Chromosome"/>
</dbReference>
<dbReference type="InterPro" id="IPR009003">
    <property type="entry name" value="Peptidase_S1_PA"/>
</dbReference>
<dbReference type="InterPro" id="IPR001940">
    <property type="entry name" value="Peptidase_S1C"/>
</dbReference>
<evidence type="ECO:0000256" key="3">
    <source>
        <dbReference type="ARBA" id="ARBA00010541"/>
    </source>
</evidence>
<dbReference type="NCBIfam" id="TIGR02037">
    <property type="entry name" value="degP_htrA_DO"/>
    <property type="match status" value="1"/>
</dbReference>
<feature type="binding site" evidence="15">
    <location>
        <begin position="223"/>
        <end position="225"/>
    </location>
    <ligand>
        <name>substrate</name>
    </ligand>
</feature>
<evidence type="ECO:0000256" key="15">
    <source>
        <dbReference type="PIRSR" id="PIRSR611782-2"/>
    </source>
</evidence>
<dbReference type="InterPro" id="IPR001478">
    <property type="entry name" value="PDZ"/>
</dbReference>
<keyword evidence="12" id="KW-0346">Stress response</keyword>
<evidence type="ECO:0000259" key="18">
    <source>
        <dbReference type="PROSITE" id="PS50106"/>
    </source>
</evidence>
<feature type="domain" description="PDZ" evidence="18">
    <location>
        <begin position="380"/>
        <end position="485"/>
    </location>
</feature>
<dbReference type="CDD" id="cd10839">
    <property type="entry name" value="cpPDZ1_DegP-like"/>
    <property type="match status" value="1"/>
</dbReference>
<evidence type="ECO:0000256" key="2">
    <source>
        <dbReference type="ARBA" id="ARBA00004418"/>
    </source>
</evidence>
<keyword evidence="8" id="KW-0677">Repeat</keyword>
<dbReference type="PANTHER" id="PTHR22939:SF130">
    <property type="entry name" value="PERIPLASMIC SERINE ENDOPROTEASE DEGP-LIKE-RELATED"/>
    <property type="match status" value="1"/>
</dbReference>
<dbReference type="SUPFAM" id="SSF50494">
    <property type="entry name" value="Trypsin-like serine proteases"/>
    <property type="match status" value="1"/>
</dbReference>
<dbReference type="FunFam" id="2.40.10.120:FF:000007">
    <property type="entry name" value="Periplasmic serine endoprotease DegP-like"/>
    <property type="match status" value="1"/>
</dbReference>
<accession>A0A7T5R3B5</accession>
<keyword evidence="10" id="KW-0378">Hydrolase</keyword>
<keyword evidence="11" id="KW-0720">Serine protease</keyword>
<evidence type="ECO:0000256" key="11">
    <source>
        <dbReference type="ARBA" id="ARBA00022825"/>
    </source>
</evidence>
<feature type="domain" description="PDZ" evidence="18">
    <location>
        <begin position="269"/>
        <end position="336"/>
    </location>
</feature>
<feature type="binding site" evidence="15">
    <location>
        <position position="121"/>
    </location>
    <ligand>
        <name>substrate</name>
    </ligand>
</feature>
<evidence type="ECO:0000256" key="17">
    <source>
        <dbReference type="SAM" id="SignalP"/>
    </source>
</evidence>
<feature type="compositionally biased region" description="Acidic residues" evidence="16">
    <location>
        <begin position="377"/>
        <end position="390"/>
    </location>
</feature>
<dbReference type="PROSITE" id="PS50106">
    <property type="entry name" value="PDZ"/>
    <property type="match status" value="2"/>
</dbReference>
<evidence type="ECO:0000256" key="9">
    <source>
        <dbReference type="ARBA" id="ARBA00022764"/>
    </source>
</evidence>
<dbReference type="SMART" id="SM00228">
    <property type="entry name" value="PDZ"/>
    <property type="match status" value="2"/>
</dbReference>
<gene>
    <name evidence="19" type="ORF">HYS17_02870</name>
</gene>
<comment type="similarity">
    <text evidence="3">Belongs to the peptidase S1C family.</text>
</comment>
<evidence type="ECO:0000256" key="12">
    <source>
        <dbReference type="ARBA" id="ARBA00023016"/>
    </source>
</evidence>
<feature type="binding site" evidence="15">
    <location>
        <position position="151"/>
    </location>
    <ligand>
        <name>substrate</name>
    </ligand>
</feature>
<evidence type="ECO:0000256" key="13">
    <source>
        <dbReference type="ARBA" id="ARBA00032850"/>
    </source>
</evidence>
<keyword evidence="7 17" id="KW-0732">Signal</keyword>
<comment type="subcellular location">
    <subcellularLocation>
        <location evidence="2">Periplasm</location>
    </subcellularLocation>
</comment>
<dbReference type="InterPro" id="IPR011782">
    <property type="entry name" value="Pept_S1C_Do"/>
</dbReference>
<evidence type="ECO:0000256" key="5">
    <source>
        <dbReference type="ARBA" id="ARBA00013958"/>
    </source>
</evidence>
<evidence type="ECO:0000256" key="10">
    <source>
        <dbReference type="ARBA" id="ARBA00022801"/>
    </source>
</evidence>
<keyword evidence="9" id="KW-0574">Periplasm</keyword>
<feature type="signal peptide" evidence="17">
    <location>
        <begin position="1"/>
        <end position="28"/>
    </location>
</feature>
<dbReference type="InterPro" id="IPR036034">
    <property type="entry name" value="PDZ_sf"/>
</dbReference>
<feature type="chain" id="PRO_5039387174" description="Probable periplasmic serine endoprotease DegP-like" evidence="17">
    <location>
        <begin position="29"/>
        <end position="499"/>
    </location>
</feature>
<dbReference type="GO" id="GO:0006508">
    <property type="term" value="P:proteolysis"/>
    <property type="evidence" value="ECO:0007669"/>
    <property type="project" value="UniProtKB-KW"/>
</dbReference>
<evidence type="ECO:0000256" key="6">
    <source>
        <dbReference type="ARBA" id="ARBA00022670"/>
    </source>
</evidence>
<reference evidence="19 20" key="1">
    <citation type="submission" date="2020-07" db="EMBL/GenBank/DDBJ databases">
        <title>Huge and variable diversity of episymbiotic CPR bacteria and DPANN archaea in groundwater ecosystems.</title>
        <authorList>
            <person name="He C.Y."/>
            <person name="Keren R."/>
            <person name="Whittaker M."/>
            <person name="Farag I.F."/>
            <person name="Doudna J."/>
            <person name="Cate J.H.D."/>
            <person name="Banfield J.F."/>
        </authorList>
    </citation>
    <scope>NUCLEOTIDE SEQUENCE [LARGE SCALE GENOMIC DNA]</scope>
    <source>
        <strain evidence="19">NC_groundwater_70_Ag_B-0.1um_54_66</strain>
    </source>
</reference>
<feature type="active site" description="Charge relay system" evidence="14">
    <location>
        <position position="225"/>
    </location>
</feature>
<dbReference type="Pfam" id="PF13180">
    <property type="entry name" value="PDZ_2"/>
    <property type="match status" value="1"/>
</dbReference>
<evidence type="ECO:0000256" key="1">
    <source>
        <dbReference type="ARBA" id="ARBA00001772"/>
    </source>
</evidence>
<evidence type="ECO:0000313" key="20">
    <source>
        <dbReference type="Proteomes" id="UP000595362"/>
    </source>
</evidence>
<dbReference type="Pfam" id="PF00595">
    <property type="entry name" value="PDZ"/>
    <property type="match status" value="1"/>
</dbReference>
<dbReference type="GO" id="GO:0004252">
    <property type="term" value="F:serine-type endopeptidase activity"/>
    <property type="evidence" value="ECO:0007669"/>
    <property type="project" value="InterPro"/>
</dbReference>
<proteinExistence type="inferred from homology"/>
<evidence type="ECO:0000256" key="14">
    <source>
        <dbReference type="PIRSR" id="PIRSR611782-1"/>
    </source>
</evidence>
<keyword evidence="6 19" id="KW-0645">Protease</keyword>
<evidence type="ECO:0000256" key="16">
    <source>
        <dbReference type="SAM" id="MobiDB-lite"/>
    </source>
</evidence>
<dbReference type="AlphaFoldDB" id="A0A7T5R3B5"/>
<comment type="catalytic activity">
    <reaction evidence="1">
        <text>Acts on substrates that are at least partially unfolded. The cleavage site P1 residue is normally between a pair of hydrophobic residues, such as Val-|-Val.</text>
        <dbReference type="EC" id="3.4.21.107"/>
    </reaction>
</comment>
<feature type="active site" description="Charge relay system" evidence="14">
    <location>
        <position position="151"/>
    </location>
</feature>
<evidence type="ECO:0000256" key="8">
    <source>
        <dbReference type="ARBA" id="ARBA00022737"/>
    </source>
</evidence>
<feature type="region of interest" description="Disordered" evidence="16">
    <location>
        <begin position="377"/>
        <end position="400"/>
    </location>
</feature>
<feature type="active site" description="Charge relay system" evidence="14">
    <location>
        <position position="121"/>
    </location>
</feature>
<dbReference type="EMBL" id="CP066681">
    <property type="protein sequence ID" value="QQG36734.1"/>
    <property type="molecule type" value="Genomic_DNA"/>
</dbReference>
<dbReference type="SUPFAM" id="SSF50156">
    <property type="entry name" value="PDZ domain-like"/>
    <property type="match status" value="2"/>
</dbReference>
<protein>
    <recommendedName>
        <fullName evidence="5">Probable periplasmic serine endoprotease DegP-like</fullName>
        <ecNumber evidence="4">3.4.21.107</ecNumber>
    </recommendedName>
    <alternativeName>
        <fullName evidence="13">Protease Do</fullName>
    </alternativeName>
</protein>